<gene>
    <name evidence="2" type="ORF">EI982_04760</name>
</gene>
<sequence length="112" mass="11455">MSTPPILRATARPDANDGADPDAATLDRRLRDRGVAVADRELATALGRLDDLSPAQRRTVATMAGRIAAGVLAPARVAVAGECEDGGGVGHSAAPETAGRLFLPDEDVRDGA</sequence>
<evidence type="ECO:0000256" key="1">
    <source>
        <dbReference type="SAM" id="MobiDB-lite"/>
    </source>
</evidence>
<dbReference type="OrthoDB" id="308084at2157"/>
<proteinExistence type="predicted"/>
<name>A0A6B9F732_9EURY</name>
<dbReference type="AlphaFoldDB" id="A0A6B9F732"/>
<evidence type="ECO:0000313" key="2">
    <source>
        <dbReference type="EMBL" id="QGX94141.1"/>
    </source>
</evidence>
<dbReference type="Proteomes" id="UP000428325">
    <property type="component" value="Chromosome"/>
</dbReference>
<accession>A0A6B9F732</accession>
<feature type="region of interest" description="Disordered" evidence="1">
    <location>
        <begin position="1"/>
        <end position="27"/>
    </location>
</feature>
<feature type="compositionally biased region" description="Low complexity" evidence="1">
    <location>
        <begin position="12"/>
        <end position="24"/>
    </location>
</feature>
<evidence type="ECO:0000313" key="3">
    <source>
        <dbReference type="Proteomes" id="UP000428325"/>
    </source>
</evidence>
<dbReference type="KEGG" id="hra:EI982_04760"/>
<dbReference type="RefSeq" id="WP_157688378.1">
    <property type="nucleotide sequence ID" value="NZ_CP034345.1"/>
</dbReference>
<reference evidence="2 3" key="1">
    <citation type="submission" date="2018-12" db="EMBL/GenBank/DDBJ databases">
        <title>Complete genome sequence of Haloplanus rallus MBLA0036.</title>
        <authorList>
            <person name="Nam Y.-d."/>
            <person name="Kang J."/>
            <person name="Chung W.-H."/>
            <person name="Park Y.S."/>
        </authorList>
    </citation>
    <scope>NUCLEOTIDE SEQUENCE [LARGE SCALE GENOMIC DNA]</scope>
    <source>
        <strain evidence="2 3">MBLA0036</strain>
    </source>
</reference>
<dbReference type="GeneID" id="99245293"/>
<organism evidence="2 3">
    <name type="scientific">Haloplanus rallus</name>
    <dbReference type="NCBI Taxonomy" id="1816183"/>
    <lineage>
        <taxon>Archaea</taxon>
        <taxon>Methanobacteriati</taxon>
        <taxon>Methanobacteriota</taxon>
        <taxon>Stenosarchaea group</taxon>
        <taxon>Halobacteria</taxon>
        <taxon>Halobacteriales</taxon>
        <taxon>Haloferacaceae</taxon>
        <taxon>Haloplanus</taxon>
    </lineage>
</organism>
<dbReference type="EMBL" id="CP034345">
    <property type="protein sequence ID" value="QGX94141.1"/>
    <property type="molecule type" value="Genomic_DNA"/>
</dbReference>
<keyword evidence="3" id="KW-1185">Reference proteome</keyword>
<protein>
    <submittedName>
        <fullName evidence="2">Uncharacterized protein</fullName>
    </submittedName>
</protein>
<feature type="region of interest" description="Disordered" evidence="1">
    <location>
        <begin position="85"/>
        <end position="112"/>
    </location>
</feature>